<evidence type="ECO:0000313" key="2">
    <source>
        <dbReference type="Proteomes" id="UP001183246"/>
    </source>
</evidence>
<dbReference type="Proteomes" id="UP001183246">
    <property type="component" value="Unassembled WGS sequence"/>
</dbReference>
<comment type="caution">
    <text evidence="1">The sequence shown here is derived from an EMBL/GenBank/DDBJ whole genome shotgun (WGS) entry which is preliminary data.</text>
</comment>
<organism evidence="1 2">
    <name type="scientific">Streptomyces litchfieldiae</name>
    <dbReference type="NCBI Taxonomy" id="3075543"/>
    <lineage>
        <taxon>Bacteria</taxon>
        <taxon>Bacillati</taxon>
        <taxon>Actinomycetota</taxon>
        <taxon>Actinomycetes</taxon>
        <taxon>Kitasatosporales</taxon>
        <taxon>Streptomycetaceae</taxon>
        <taxon>Streptomyces</taxon>
    </lineage>
</organism>
<dbReference type="RefSeq" id="WP_311708892.1">
    <property type="nucleotide sequence ID" value="NZ_JAVREL010000045.1"/>
</dbReference>
<keyword evidence="2" id="KW-1185">Reference proteome</keyword>
<sequence>MDTAIDEVRRLACEGKTFSEVIAALRELDSFTLTAFNLLHVLRESLGVPLHDTLDMLRFYDQDFRPTAPTEEIDQAGDRHLAGHWA</sequence>
<gene>
    <name evidence="1" type="ORF">RM590_35155</name>
</gene>
<reference evidence="2" key="1">
    <citation type="submission" date="2023-07" db="EMBL/GenBank/DDBJ databases">
        <title>30 novel species of actinomycetes from the DSMZ collection.</title>
        <authorList>
            <person name="Nouioui I."/>
        </authorList>
    </citation>
    <scope>NUCLEOTIDE SEQUENCE [LARGE SCALE GENOMIC DNA]</scope>
    <source>
        <strain evidence="2">DSM 44938</strain>
    </source>
</reference>
<name>A0ABU2N1H8_9ACTN</name>
<dbReference type="EMBL" id="JAVREL010000045">
    <property type="protein sequence ID" value="MDT0347763.1"/>
    <property type="molecule type" value="Genomic_DNA"/>
</dbReference>
<accession>A0ABU2N1H8</accession>
<protein>
    <submittedName>
        <fullName evidence="1">Uncharacterized protein</fullName>
    </submittedName>
</protein>
<proteinExistence type="predicted"/>
<evidence type="ECO:0000313" key="1">
    <source>
        <dbReference type="EMBL" id="MDT0347763.1"/>
    </source>
</evidence>